<evidence type="ECO:0000313" key="3">
    <source>
        <dbReference type="Proteomes" id="UP001292094"/>
    </source>
</evidence>
<comment type="caution">
    <text evidence="2">The sequence shown here is derived from an EMBL/GenBank/DDBJ whole genome shotgun (WGS) entry which is preliminary data.</text>
</comment>
<dbReference type="Proteomes" id="UP001292094">
    <property type="component" value="Unassembled WGS sequence"/>
</dbReference>
<proteinExistence type="predicted"/>
<dbReference type="EMBL" id="JAWZYT010003175">
    <property type="protein sequence ID" value="KAK4299776.1"/>
    <property type="molecule type" value="Genomic_DNA"/>
</dbReference>
<organism evidence="2 3">
    <name type="scientific">Petrolisthes manimaculis</name>
    <dbReference type="NCBI Taxonomy" id="1843537"/>
    <lineage>
        <taxon>Eukaryota</taxon>
        <taxon>Metazoa</taxon>
        <taxon>Ecdysozoa</taxon>
        <taxon>Arthropoda</taxon>
        <taxon>Crustacea</taxon>
        <taxon>Multicrustacea</taxon>
        <taxon>Malacostraca</taxon>
        <taxon>Eumalacostraca</taxon>
        <taxon>Eucarida</taxon>
        <taxon>Decapoda</taxon>
        <taxon>Pleocyemata</taxon>
        <taxon>Anomura</taxon>
        <taxon>Galatheoidea</taxon>
        <taxon>Porcellanidae</taxon>
        <taxon>Petrolisthes</taxon>
    </lineage>
</organism>
<name>A0AAE1P1X8_9EUCA</name>
<dbReference type="Gene3D" id="1.25.10.10">
    <property type="entry name" value="Leucine-rich Repeat Variant"/>
    <property type="match status" value="1"/>
</dbReference>
<accession>A0AAE1P1X8</accession>
<evidence type="ECO:0000256" key="1">
    <source>
        <dbReference type="SAM" id="MobiDB-lite"/>
    </source>
</evidence>
<dbReference type="InterPro" id="IPR011989">
    <property type="entry name" value="ARM-like"/>
</dbReference>
<protein>
    <submittedName>
        <fullName evidence="2">Uncharacterized protein</fullName>
    </submittedName>
</protein>
<keyword evidence="3" id="KW-1185">Reference proteome</keyword>
<feature type="region of interest" description="Disordered" evidence="1">
    <location>
        <begin position="174"/>
        <end position="227"/>
    </location>
</feature>
<evidence type="ECO:0000313" key="2">
    <source>
        <dbReference type="EMBL" id="KAK4299776.1"/>
    </source>
</evidence>
<reference evidence="2" key="1">
    <citation type="submission" date="2023-11" db="EMBL/GenBank/DDBJ databases">
        <title>Genome assemblies of two species of porcelain crab, Petrolisthes cinctipes and Petrolisthes manimaculis (Anomura: Porcellanidae).</title>
        <authorList>
            <person name="Angst P."/>
        </authorList>
    </citation>
    <scope>NUCLEOTIDE SEQUENCE</scope>
    <source>
        <strain evidence="2">PB745_02</strain>
        <tissue evidence="2">Gill</tissue>
    </source>
</reference>
<dbReference type="AlphaFoldDB" id="A0AAE1P1X8"/>
<gene>
    <name evidence="2" type="ORF">Pmani_027973</name>
</gene>
<sequence>MYGSCVAHNLVANLGNSEVQLQEATLQLLSAHLSITKDKDGLVSDFASYGVNHENGKVSKLSTLNMTNLLSDQLLDVNLSPLVQALYGKVQDSEVGHAAIHTLTTLHTLLGTHKFTTYLSRLSSGSRERLDKLLLDDNERTNIDVKQNKEKKQIVDVAKWTEVKGNMKNVITKPTTTQGKEKHSNTHHLHHTTPQAKEGQCPHTRRRRRRRRRRCVDSSASSPRYGSGVGVVEAAVMEKIRRP</sequence>
<feature type="compositionally biased region" description="Basic residues" evidence="1">
    <location>
        <begin position="203"/>
        <end position="214"/>
    </location>
</feature>
<feature type="non-terminal residue" evidence="2">
    <location>
        <position position="243"/>
    </location>
</feature>